<dbReference type="InterPro" id="IPR001610">
    <property type="entry name" value="PAC"/>
</dbReference>
<dbReference type="InterPro" id="IPR024478">
    <property type="entry name" value="HlyB_4HB_MCP"/>
</dbReference>
<gene>
    <name evidence="9" type="ORF">IRJ18_03280</name>
</gene>
<dbReference type="InterPro" id="IPR013767">
    <property type="entry name" value="PAS_fold"/>
</dbReference>
<dbReference type="InterPro" id="IPR000700">
    <property type="entry name" value="PAS-assoc_C"/>
</dbReference>
<dbReference type="Gene3D" id="3.30.450.20">
    <property type="entry name" value="PAS domain"/>
    <property type="match status" value="4"/>
</dbReference>
<feature type="domain" description="PAS" evidence="7">
    <location>
        <begin position="229"/>
        <end position="283"/>
    </location>
</feature>
<dbReference type="CDD" id="cd00130">
    <property type="entry name" value="PAS"/>
    <property type="match status" value="3"/>
</dbReference>
<feature type="domain" description="PAC" evidence="8">
    <location>
        <begin position="421"/>
        <end position="473"/>
    </location>
</feature>
<dbReference type="SMART" id="SM00086">
    <property type="entry name" value="PAC"/>
    <property type="match status" value="4"/>
</dbReference>
<dbReference type="Pfam" id="PF12729">
    <property type="entry name" value="4HB_MCP_1"/>
    <property type="match status" value="1"/>
</dbReference>
<keyword evidence="5" id="KW-0418">Kinase</keyword>
<evidence type="ECO:0000313" key="10">
    <source>
        <dbReference type="Proteomes" id="UP000632774"/>
    </source>
</evidence>
<protein>
    <recommendedName>
        <fullName evidence="2">histidine kinase</fullName>
        <ecNumber evidence="2">2.7.13.3</ecNumber>
    </recommendedName>
</protein>
<dbReference type="InterPro" id="IPR013656">
    <property type="entry name" value="PAS_4"/>
</dbReference>
<proteinExistence type="predicted"/>
<dbReference type="InterPro" id="IPR052162">
    <property type="entry name" value="Sensor_kinase/Photoreceptor"/>
</dbReference>
<dbReference type="EMBL" id="JADFFM010000001">
    <property type="protein sequence ID" value="MBE9665370.1"/>
    <property type="molecule type" value="Genomic_DNA"/>
</dbReference>
<comment type="catalytic activity">
    <reaction evidence="1">
        <text>ATP + protein L-histidine = ADP + protein N-phospho-L-histidine.</text>
        <dbReference type="EC" id="2.7.13.3"/>
    </reaction>
</comment>
<dbReference type="NCBIfam" id="TIGR00229">
    <property type="entry name" value="sensory_box"/>
    <property type="match status" value="4"/>
</dbReference>
<feature type="transmembrane region" description="Helical" evidence="6">
    <location>
        <begin position="12"/>
        <end position="30"/>
    </location>
</feature>
<sequence length="795" mass="91385">MLDKLSVSVKLYLLLFIIAVGLVGLGLYGISDAKRMDKNTHSLYADRILPIQLLSDIQLTYISSVLLIPQKVNNHLLAYMAANEELQKSCIIIDSNWRAYKRTYLTPQEALLVRQTDKVKQQTDHACADLGRILIQKDALALNKFIQKQATASKDPFLINLRQLMNLQVQVGREILKSNNAIYHITSKRSILLIAISLIIALFISFYIIRHIKGLIDNILNNSHQISESEEKYRSLFEQASDAIYVNNLKGDFTQVNESMCKMVGYSREELLTMNVRDLLNEELLQLNPLVYAYAEPGTSIKGERKFVHKNGTVIDIEINGKKFTDNRVLVIFRDISERKRMEAEFRNAEIKFRTLADKSMVGVYIVQNGKFIYVNPRFAEVFGYEPHELISTCPVEEIIHPLYRAIATENVRARLQNEKESVHYEAMGQKKDGNANWVEFYGSRAILEGEPTIVGTMVDITERKKAEEELRASEQKYKLLFESSPVPLWIVAKDDLRVIVANAAAARLFGYTQAELRQMDVRKLRQKSNWEKLLNNYREDITVAKDFGVIEHIKKDGTTIWVDVSAQDIIFEDRLVRLSSTNDVTEQLIAQEQLKKTEANLQTILNNTDTAYALLNADLDILEYNNKALTLAQREFNFDPQGKRKLFDSMTEERRAQFLDHIADVFKGNTISYEVNYPQAENKNCWYYIRMSPIADKDGKILGLVLAIDDITERKEAEQSLQLAYERIKEHIEFTKEIIWKQSHILRSPLANLKGLITILRADPSDKEVLSHIETEFERMDTVLKQMANDAAKR</sequence>
<dbReference type="InterPro" id="IPR036097">
    <property type="entry name" value="HisK_dim/P_sf"/>
</dbReference>
<feature type="domain" description="PAC" evidence="8">
    <location>
        <begin position="672"/>
        <end position="724"/>
    </location>
</feature>
<feature type="transmembrane region" description="Helical" evidence="6">
    <location>
        <begin position="191"/>
        <end position="209"/>
    </location>
</feature>
<dbReference type="Gene3D" id="1.10.287.130">
    <property type="match status" value="1"/>
</dbReference>
<dbReference type="PROSITE" id="PS50113">
    <property type="entry name" value="PAC"/>
    <property type="match status" value="3"/>
</dbReference>
<reference evidence="9 10" key="1">
    <citation type="submission" date="2020-10" db="EMBL/GenBank/DDBJ databases">
        <title>Mucilaginibacter mali sp. nov., isolated from rhizosphere soil of apple orchard.</title>
        <authorList>
            <person name="Lee J.-S."/>
            <person name="Kim H.S."/>
            <person name="Kim J.-S."/>
        </authorList>
    </citation>
    <scope>NUCLEOTIDE SEQUENCE [LARGE SCALE GENOMIC DNA]</scope>
    <source>
        <strain evidence="9 10">KCTC 23157</strain>
    </source>
</reference>
<dbReference type="InterPro" id="IPR003661">
    <property type="entry name" value="HisK_dim/P_dom"/>
</dbReference>
<evidence type="ECO:0000256" key="1">
    <source>
        <dbReference type="ARBA" id="ARBA00000085"/>
    </source>
</evidence>
<keyword evidence="6" id="KW-0472">Membrane</keyword>
<keyword evidence="6" id="KW-1133">Transmembrane helix</keyword>
<dbReference type="Proteomes" id="UP000632774">
    <property type="component" value="Unassembled WGS sequence"/>
</dbReference>
<comment type="caution">
    <text evidence="9">The sequence shown here is derived from an EMBL/GenBank/DDBJ whole genome shotgun (WGS) entry which is preliminary data.</text>
</comment>
<dbReference type="RefSeq" id="WP_194104764.1">
    <property type="nucleotide sequence ID" value="NZ_JADFFM010000001.1"/>
</dbReference>
<evidence type="ECO:0000256" key="5">
    <source>
        <dbReference type="ARBA" id="ARBA00022777"/>
    </source>
</evidence>
<evidence type="ECO:0000256" key="3">
    <source>
        <dbReference type="ARBA" id="ARBA00022553"/>
    </source>
</evidence>
<dbReference type="Pfam" id="PF00989">
    <property type="entry name" value="PAS"/>
    <property type="match status" value="2"/>
</dbReference>
<organism evidence="9 10">
    <name type="scientific">Mucilaginibacter boryungensis</name>
    <dbReference type="NCBI Taxonomy" id="768480"/>
    <lineage>
        <taxon>Bacteria</taxon>
        <taxon>Pseudomonadati</taxon>
        <taxon>Bacteroidota</taxon>
        <taxon>Sphingobacteriia</taxon>
        <taxon>Sphingobacteriales</taxon>
        <taxon>Sphingobacteriaceae</taxon>
        <taxon>Mucilaginibacter</taxon>
    </lineage>
</organism>
<keyword evidence="6" id="KW-0812">Transmembrane</keyword>
<dbReference type="PROSITE" id="PS50112">
    <property type="entry name" value="PAS"/>
    <property type="match status" value="3"/>
</dbReference>
<evidence type="ECO:0000256" key="4">
    <source>
        <dbReference type="ARBA" id="ARBA00022679"/>
    </source>
</evidence>
<keyword evidence="4" id="KW-0808">Transferase</keyword>
<dbReference type="Pfam" id="PF13426">
    <property type="entry name" value="PAS_9"/>
    <property type="match status" value="1"/>
</dbReference>
<evidence type="ECO:0000259" key="8">
    <source>
        <dbReference type="PROSITE" id="PS50113"/>
    </source>
</evidence>
<evidence type="ECO:0000313" key="9">
    <source>
        <dbReference type="EMBL" id="MBE9665370.1"/>
    </source>
</evidence>
<evidence type="ECO:0000256" key="2">
    <source>
        <dbReference type="ARBA" id="ARBA00012438"/>
    </source>
</evidence>
<dbReference type="EC" id="2.7.13.3" evidence="2"/>
<keyword evidence="3" id="KW-0597">Phosphoprotein</keyword>
<accession>A0ABR9XDV9</accession>
<name>A0ABR9XDV9_9SPHI</name>
<dbReference type="SUPFAM" id="SSF47384">
    <property type="entry name" value="Homodimeric domain of signal transducing histidine kinase"/>
    <property type="match status" value="1"/>
</dbReference>
<evidence type="ECO:0000259" key="7">
    <source>
        <dbReference type="PROSITE" id="PS50112"/>
    </source>
</evidence>
<feature type="domain" description="PAS" evidence="7">
    <location>
        <begin position="369"/>
        <end position="419"/>
    </location>
</feature>
<dbReference type="InterPro" id="IPR000014">
    <property type="entry name" value="PAS"/>
</dbReference>
<dbReference type="PANTHER" id="PTHR43304">
    <property type="entry name" value="PHYTOCHROME-LIKE PROTEIN CPH1"/>
    <property type="match status" value="1"/>
</dbReference>
<evidence type="ECO:0000256" key="6">
    <source>
        <dbReference type="SAM" id="Phobius"/>
    </source>
</evidence>
<feature type="domain" description="PAS" evidence="7">
    <location>
        <begin position="474"/>
        <end position="517"/>
    </location>
</feature>
<feature type="domain" description="PAC" evidence="8">
    <location>
        <begin position="544"/>
        <end position="597"/>
    </location>
</feature>
<dbReference type="InterPro" id="IPR035965">
    <property type="entry name" value="PAS-like_dom_sf"/>
</dbReference>
<dbReference type="SUPFAM" id="SSF55785">
    <property type="entry name" value="PYP-like sensor domain (PAS domain)"/>
    <property type="match status" value="4"/>
</dbReference>
<dbReference type="PANTHER" id="PTHR43304:SF1">
    <property type="entry name" value="PAC DOMAIN-CONTAINING PROTEIN"/>
    <property type="match status" value="1"/>
</dbReference>
<keyword evidence="10" id="KW-1185">Reference proteome</keyword>
<dbReference type="Pfam" id="PF08448">
    <property type="entry name" value="PAS_4"/>
    <property type="match status" value="1"/>
</dbReference>
<dbReference type="CDD" id="cd00082">
    <property type="entry name" value="HisKA"/>
    <property type="match status" value="1"/>
</dbReference>
<dbReference type="SMART" id="SM00091">
    <property type="entry name" value="PAS"/>
    <property type="match status" value="4"/>
</dbReference>